<dbReference type="InterPro" id="IPR003838">
    <property type="entry name" value="ABC3_permease_C"/>
</dbReference>
<comment type="subcellular location">
    <subcellularLocation>
        <location evidence="1">Cell membrane</location>
        <topology evidence="1">Multi-pass membrane protein</topology>
    </subcellularLocation>
</comment>
<feature type="domain" description="MacB-like periplasmic core" evidence="9">
    <location>
        <begin position="25"/>
        <end position="246"/>
    </location>
</feature>
<dbReference type="GO" id="GO:0044874">
    <property type="term" value="P:lipoprotein localization to outer membrane"/>
    <property type="evidence" value="ECO:0007669"/>
    <property type="project" value="TreeGrafter"/>
</dbReference>
<keyword evidence="11" id="KW-1185">Reference proteome</keyword>
<keyword evidence="4 7" id="KW-0812">Transmembrane</keyword>
<gene>
    <name evidence="10" type="ORF">GS398_06580</name>
</gene>
<evidence type="ECO:0000256" key="2">
    <source>
        <dbReference type="ARBA" id="ARBA00005236"/>
    </source>
</evidence>
<evidence type="ECO:0000313" key="11">
    <source>
        <dbReference type="Proteomes" id="UP000451233"/>
    </source>
</evidence>
<evidence type="ECO:0000256" key="7">
    <source>
        <dbReference type="SAM" id="Phobius"/>
    </source>
</evidence>
<dbReference type="AlphaFoldDB" id="A0A7K1XVX2"/>
<keyword evidence="5 7" id="KW-1133">Transmembrane helix</keyword>
<sequence>MNTSFYIAKRYLFSKKSFNAINFISGISVLGVFVGSAALIIILSVFNGFENVILSMYNTFTPEIRIEPALGKTFDPSAPYFTVLRKDTEIRSFAEVLQEKALVGYRKGKYIGLIKGVDDKFLEGKMLDSTIIAGAFTLHDKKHDFAVVGAAVQGNLGINVNDDFTDLEIYSPRKGDAAKLNSTDPFNVKEIHPAGVFSVQQQFDEIIIVPLRFARELLEEQTNVSAIEITLKNKNNVDKMQQRIIKLIGSDFIVKNRMQQDQNLYKTLNVEKFSIYLILTFVLIIAIFNIIGSLTMLVIDKRQDIAILSSIGADSRLIRNIFFTEGMMISMMGCVSGMVAGLGFCLLQMHYGFVKMNAENMITDSYPVGLKWQDFLLVFATVTIISTITSAVSSRLSVKHLVELKKDL</sequence>
<evidence type="ECO:0000256" key="6">
    <source>
        <dbReference type="ARBA" id="ARBA00023136"/>
    </source>
</evidence>
<keyword evidence="6 7" id="KW-0472">Membrane</keyword>
<dbReference type="Pfam" id="PF12704">
    <property type="entry name" value="MacB_PCD"/>
    <property type="match status" value="1"/>
</dbReference>
<feature type="transmembrane region" description="Helical" evidence="7">
    <location>
        <begin position="320"/>
        <end position="351"/>
    </location>
</feature>
<feature type="transmembrane region" description="Helical" evidence="7">
    <location>
        <begin position="375"/>
        <end position="398"/>
    </location>
</feature>
<dbReference type="Proteomes" id="UP000451233">
    <property type="component" value="Unassembled WGS sequence"/>
</dbReference>
<reference evidence="10 11" key="1">
    <citation type="submission" date="2019-11" db="EMBL/GenBank/DDBJ databases">
        <title>Pedobacter sp. HMF7056 Genome sequencing and assembly.</title>
        <authorList>
            <person name="Kang H."/>
            <person name="Kim H."/>
            <person name="Joh K."/>
        </authorList>
    </citation>
    <scope>NUCLEOTIDE SEQUENCE [LARGE SCALE GENOMIC DNA]</scope>
    <source>
        <strain evidence="10 11">HMF7056</strain>
    </source>
</reference>
<feature type="transmembrane region" description="Helical" evidence="7">
    <location>
        <begin position="21"/>
        <end position="46"/>
    </location>
</feature>
<name>A0A7K1XVX2_9SPHI</name>
<evidence type="ECO:0000256" key="5">
    <source>
        <dbReference type="ARBA" id="ARBA00022989"/>
    </source>
</evidence>
<dbReference type="PANTHER" id="PTHR30489">
    <property type="entry name" value="LIPOPROTEIN-RELEASING SYSTEM TRANSMEMBRANE PROTEIN LOLE"/>
    <property type="match status" value="1"/>
</dbReference>
<dbReference type="InterPro" id="IPR025857">
    <property type="entry name" value="MacB_PCD"/>
</dbReference>
<feature type="domain" description="ABC3 transporter permease C-terminal" evidence="8">
    <location>
        <begin position="277"/>
        <end position="399"/>
    </location>
</feature>
<comment type="similarity">
    <text evidence="2">Belongs to the ABC-4 integral membrane protein family. LolC/E subfamily.</text>
</comment>
<dbReference type="Pfam" id="PF02687">
    <property type="entry name" value="FtsX"/>
    <property type="match status" value="1"/>
</dbReference>
<proteinExistence type="inferred from homology"/>
<feature type="transmembrane region" description="Helical" evidence="7">
    <location>
        <begin position="273"/>
        <end position="299"/>
    </location>
</feature>
<dbReference type="RefSeq" id="WP_160905894.1">
    <property type="nucleotide sequence ID" value="NZ_WVHS01000001.1"/>
</dbReference>
<accession>A0A7K1XVX2</accession>
<evidence type="ECO:0000256" key="1">
    <source>
        <dbReference type="ARBA" id="ARBA00004651"/>
    </source>
</evidence>
<evidence type="ECO:0000256" key="4">
    <source>
        <dbReference type="ARBA" id="ARBA00022692"/>
    </source>
</evidence>
<dbReference type="InterPro" id="IPR051447">
    <property type="entry name" value="Lipoprotein-release_system"/>
</dbReference>
<evidence type="ECO:0000313" key="10">
    <source>
        <dbReference type="EMBL" id="MXV14958.1"/>
    </source>
</evidence>
<comment type="caution">
    <text evidence="10">The sequence shown here is derived from an EMBL/GenBank/DDBJ whole genome shotgun (WGS) entry which is preliminary data.</text>
</comment>
<dbReference type="PANTHER" id="PTHR30489:SF0">
    <property type="entry name" value="LIPOPROTEIN-RELEASING SYSTEM TRANSMEMBRANE PROTEIN LOLE"/>
    <property type="match status" value="1"/>
</dbReference>
<protein>
    <submittedName>
        <fullName evidence="10">FtsX-like permease family protein</fullName>
    </submittedName>
</protein>
<evidence type="ECO:0000256" key="3">
    <source>
        <dbReference type="ARBA" id="ARBA00022475"/>
    </source>
</evidence>
<evidence type="ECO:0000259" key="8">
    <source>
        <dbReference type="Pfam" id="PF02687"/>
    </source>
</evidence>
<keyword evidence="3" id="KW-1003">Cell membrane</keyword>
<dbReference type="GO" id="GO:0098797">
    <property type="term" value="C:plasma membrane protein complex"/>
    <property type="evidence" value="ECO:0007669"/>
    <property type="project" value="TreeGrafter"/>
</dbReference>
<evidence type="ECO:0000259" key="9">
    <source>
        <dbReference type="Pfam" id="PF12704"/>
    </source>
</evidence>
<organism evidence="10 11">
    <name type="scientific">Hufsiella ginkgonis</name>
    <dbReference type="NCBI Taxonomy" id="2695274"/>
    <lineage>
        <taxon>Bacteria</taxon>
        <taxon>Pseudomonadati</taxon>
        <taxon>Bacteroidota</taxon>
        <taxon>Sphingobacteriia</taxon>
        <taxon>Sphingobacteriales</taxon>
        <taxon>Sphingobacteriaceae</taxon>
        <taxon>Hufsiella</taxon>
    </lineage>
</organism>
<dbReference type="EMBL" id="WVHS01000001">
    <property type="protein sequence ID" value="MXV14958.1"/>
    <property type="molecule type" value="Genomic_DNA"/>
</dbReference>